<comment type="caution">
    <text evidence="2">The sequence shown here is derived from an EMBL/GenBank/DDBJ whole genome shotgun (WGS) entry which is preliminary data.</text>
</comment>
<name>A0ABQ0E722_9BACT</name>
<organism evidence="2 3">
    <name type="scientific">Desulfovibrio falkowii</name>
    <dbReference type="NCBI Taxonomy" id="3136602"/>
    <lineage>
        <taxon>Bacteria</taxon>
        <taxon>Pseudomonadati</taxon>
        <taxon>Thermodesulfobacteriota</taxon>
        <taxon>Desulfovibrionia</taxon>
        <taxon>Desulfovibrionales</taxon>
        <taxon>Desulfovibrionaceae</taxon>
        <taxon>Desulfovibrio</taxon>
    </lineage>
</organism>
<reference evidence="2 3" key="1">
    <citation type="journal article" date="2025" name="Int. J. Syst. Evol. Microbiol.">
        <title>Desulfovibrio falkowii sp. nov., Porphyromonas miyakawae sp. nov., Mediterraneibacter flintii sp. nov. and Owariibacterium komagatae gen. nov., sp. nov., isolated from human faeces.</title>
        <authorList>
            <person name="Hamaguchi T."/>
            <person name="Ohara M."/>
            <person name="Hisatomi A."/>
            <person name="Sekiguchi K."/>
            <person name="Takeda J.I."/>
            <person name="Ueyama J."/>
            <person name="Ito M."/>
            <person name="Nishiwaki H."/>
            <person name="Ogi T."/>
            <person name="Hirayama M."/>
            <person name="Ohkuma M."/>
            <person name="Sakamoto M."/>
            <person name="Ohno K."/>
        </authorList>
    </citation>
    <scope>NUCLEOTIDE SEQUENCE [LARGE SCALE GENOMIC DNA]</scope>
    <source>
        <strain evidence="2 3">13CB8C</strain>
    </source>
</reference>
<gene>
    <name evidence="2" type="ORF">Defa_10330</name>
</gene>
<sequence length="91" mass="10009">MPHIFAQQGGHVPGKGTGRHAARFKQQYVAPAEPRGGEQPQGNPAAFTRTRAGTEYKPAVLLKGSKQMLPLLIQRTGGKRRQGRHCRVFVH</sequence>
<keyword evidence="3" id="KW-1185">Reference proteome</keyword>
<evidence type="ECO:0000313" key="2">
    <source>
        <dbReference type="EMBL" id="GAB1253546.1"/>
    </source>
</evidence>
<proteinExistence type="predicted"/>
<accession>A0ABQ0E722</accession>
<evidence type="ECO:0000256" key="1">
    <source>
        <dbReference type="SAM" id="MobiDB-lite"/>
    </source>
</evidence>
<protein>
    <submittedName>
        <fullName evidence="2">Uncharacterized protein</fullName>
    </submittedName>
</protein>
<feature type="region of interest" description="Disordered" evidence="1">
    <location>
        <begin position="1"/>
        <end position="51"/>
    </location>
</feature>
<dbReference type="EMBL" id="BAAFSG010000001">
    <property type="protein sequence ID" value="GAB1253546.1"/>
    <property type="molecule type" value="Genomic_DNA"/>
</dbReference>
<evidence type="ECO:0000313" key="3">
    <source>
        <dbReference type="Proteomes" id="UP001628192"/>
    </source>
</evidence>
<dbReference type="Proteomes" id="UP001628192">
    <property type="component" value="Unassembled WGS sequence"/>
</dbReference>